<proteinExistence type="predicted"/>
<name>A0A8I2YUT0_9AGAM</name>
<evidence type="ECO:0000256" key="2">
    <source>
        <dbReference type="SAM" id="MobiDB-lite"/>
    </source>
</evidence>
<dbReference type="Proteomes" id="UP000683000">
    <property type="component" value="Unassembled WGS sequence"/>
</dbReference>
<evidence type="ECO:0000256" key="1">
    <source>
        <dbReference type="SAM" id="Coils"/>
    </source>
</evidence>
<feature type="coiled-coil region" evidence="1">
    <location>
        <begin position="182"/>
        <end position="209"/>
    </location>
</feature>
<accession>A0A8I2YUT0</accession>
<comment type="caution">
    <text evidence="3">The sequence shown here is derived from an EMBL/GenBank/DDBJ whole genome shotgun (WGS) entry which is preliminary data.</text>
</comment>
<keyword evidence="1" id="KW-0175">Coiled coil</keyword>
<feature type="compositionally biased region" description="Pro residues" evidence="2">
    <location>
        <begin position="1"/>
        <end position="11"/>
    </location>
</feature>
<evidence type="ECO:0000313" key="4">
    <source>
        <dbReference type="Proteomes" id="UP000683000"/>
    </source>
</evidence>
<dbReference type="EMBL" id="JAGFBS010000007">
    <property type="protein sequence ID" value="KAG6378027.1"/>
    <property type="molecule type" value="Genomic_DNA"/>
</dbReference>
<evidence type="ECO:0000313" key="3">
    <source>
        <dbReference type="EMBL" id="KAG6378027.1"/>
    </source>
</evidence>
<protein>
    <submittedName>
        <fullName evidence="3">Uncharacterized protein</fullName>
    </submittedName>
</protein>
<keyword evidence="4" id="KW-1185">Reference proteome</keyword>
<dbReference type="OrthoDB" id="2688668at2759"/>
<gene>
    <name evidence="3" type="ORF">JVT61DRAFT_13706</name>
</gene>
<reference evidence="3" key="1">
    <citation type="submission" date="2021-03" db="EMBL/GenBank/DDBJ databases">
        <title>Evolutionary innovations through gain and loss of genes in the ectomycorrhizal Boletales.</title>
        <authorList>
            <person name="Wu G."/>
            <person name="Miyauchi S."/>
            <person name="Morin E."/>
            <person name="Yang Z.-L."/>
            <person name="Xu J."/>
            <person name="Martin F.M."/>
        </authorList>
    </citation>
    <scope>NUCLEOTIDE SEQUENCE</scope>
    <source>
        <strain evidence="3">BR01</strain>
    </source>
</reference>
<feature type="compositionally biased region" description="Pro residues" evidence="2">
    <location>
        <begin position="153"/>
        <end position="174"/>
    </location>
</feature>
<organism evidence="3 4">
    <name type="scientific">Boletus reticuloceps</name>
    <dbReference type="NCBI Taxonomy" id="495285"/>
    <lineage>
        <taxon>Eukaryota</taxon>
        <taxon>Fungi</taxon>
        <taxon>Dikarya</taxon>
        <taxon>Basidiomycota</taxon>
        <taxon>Agaricomycotina</taxon>
        <taxon>Agaricomycetes</taxon>
        <taxon>Agaricomycetidae</taxon>
        <taxon>Boletales</taxon>
        <taxon>Boletineae</taxon>
        <taxon>Boletaceae</taxon>
        <taxon>Boletoideae</taxon>
        <taxon>Boletus</taxon>
    </lineage>
</organism>
<feature type="region of interest" description="Disordered" evidence="2">
    <location>
        <begin position="1"/>
        <end position="22"/>
    </location>
</feature>
<dbReference type="AlphaFoldDB" id="A0A8I2YUT0"/>
<feature type="region of interest" description="Disordered" evidence="2">
    <location>
        <begin position="148"/>
        <end position="178"/>
    </location>
</feature>
<sequence length="227" mass="24976">MPLGPVPPPSPRGKKVPPPKHTCPLDSPCPIRVSDAGKRYHSFPRGSFCARFTPPSFPRHVLRHFAIHPPTWSWTRKDGLDKDRTSQAPTFPISYRKVNPKAVRWVCHIFHSFRAHLSESSFEADSGRVKKGILLIYQNNMLVHLRGQLGHPVPFPPQNSPPKPGGPPSAPATPPSVKSAESLDLVAIVREMRAELDQLKEEVQALTFSLTASSPPPSPTAAHSPTI</sequence>